<sequence length="289" mass="32965">MTILNTASDGFFNVLIVLHRTVARDGPLDRDQLLRRCRTAPDADDQRLRQTLLRWTQLGLFQEQDDKIALAAEDRDPDRLPARCRELLLCEDNNQNFWDSEGTRAADFTRALAFVLAQDIYTADFETHASVQALEQRQIREAGHRILQNDVRWNGLRFWGDYLGFFWVDHRRWPDPTAAVREELPAVFGSARELPAAEFLRRLAERLPVLDGGRWRIEVESALDSAAWHRPAQDNLLSTGLSRALWRLAKPGGPILLDSQADPMEGRILQGAGGRHWRTFTHVLRAAGA</sequence>
<dbReference type="AlphaFoldDB" id="A0A011PGE5"/>
<keyword evidence="2" id="KW-1185">Reference proteome</keyword>
<accession>A0A011PGE5</accession>
<dbReference type="PATRIC" id="fig|1454001.3.peg.3300"/>
<protein>
    <submittedName>
        <fullName evidence="1">Uncharacterized protein</fullName>
    </submittedName>
</protein>
<evidence type="ECO:0000313" key="1">
    <source>
        <dbReference type="EMBL" id="EXI65334.1"/>
    </source>
</evidence>
<evidence type="ECO:0000313" key="2">
    <source>
        <dbReference type="Proteomes" id="UP000020218"/>
    </source>
</evidence>
<dbReference type="STRING" id="1454001.AW08_03253"/>
<name>A0A011PGE5_9PROT</name>
<proteinExistence type="predicted"/>
<dbReference type="NCBIfam" id="NF041064">
    <property type="entry name" value="DpdG"/>
    <property type="match status" value="1"/>
</dbReference>
<dbReference type="EMBL" id="JFAX01000024">
    <property type="protein sequence ID" value="EXI65334.1"/>
    <property type="molecule type" value="Genomic_DNA"/>
</dbReference>
<gene>
    <name evidence="1" type="ORF">AW08_03253</name>
</gene>
<dbReference type="InterPro" id="IPR049812">
    <property type="entry name" value="DpdG-like"/>
</dbReference>
<comment type="caution">
    <text evidence="1">The sequence shown here is derived from an EMBL/GenBank/DDBJ whole genome shotgun (WGS) entry which is preliminary data.</text>
</comment>
<organism evidence="1 2">
    <name type="scientific">Candidatus Accumulibacter adjunctus</name>
    <dbReference type="NCBI Taxonomy" id="1454001"/>
    <lineage>
        <taxon>Bacteria</taxon>
        <taxon>Pseudomonadati</taxon>
        <taxon>Pseudomonadota</taxon>
        <taxon>Betaproteobacteria</taxon>
        <taxon>Candidatus Accumulibacter</taxon>
    </lineage>
</organism>
<reference evidence="1" key="1">
    <citation type="submission" date="2014-02" db="EMBL/GenBank/DDBJ databases">
        <title>Expanding our view of genomic diversity in Candidatus Accumulibacter clades.</title>
        <authorList>
            <person name="Skennerton C.T."/>
            <person name="Barr J.J."/>
            <person name="Slater F.R."/>
            <person name="Bond P.L."/>
            <person name="Tyson G.W."/>
        </authorList>
    </citation>
    <scope>NUCLEOTIDE SEQUENCE [LARGE SCALE GENOMIC DNA]</scope>
</reference>
<dbReference type="Proteomes" id="UP000020218">
    <property type="component" value="Unassembled WGS sequence"/>
</dbReference>